<organism evidence="1 2">
    <name type="scientific">Artomyces pyxidatus</name>
    <dbReference type="NCBI Taxonomy" id="48021"/>
    <lineage>
        <taxon>Eukaryota</taxon>
        <taxon>Fungi</taxon>
        <taxon>Dikarya</taxon>
        <taxon>Basidiomycota</taxon>
        <taxon>Agaricomycotina</taxon>
        <taxon>Agaricomycetes</taxon>
        <taxon>Russulales</taxon>
        <taxon>Auriscalpiaceae</taxon>
        <taxon>Artomyces</taxon>
    </lineage>
</organism>
<keyword evidence="2" id="KW-1185">Reference proteome</keyword>
<evidence type="ECO:0000313" key="1">
    <source>
        <dbReference type="EMBL" id="KAI0057389.1"/>
    </source>
</evidence>
<accession>A0ACB8SLZ1</accession>
<evidence type="ECO:0000313" key="2">
    <source>
        <dbReference type="Proteomes" id="UP000814140"/>
    </source>
</evidence>
<proteinExistence type="predicted"/>
<gene>
    <name evidence="1" type="ORF">BV25DRAFT_1892810</name>
</gene>
<protein>
    <submittedName>
        <fullName evidence="1">Glycolipid transfer protein</fullName>
    </submittedName>
</protein>
<name>A0ACB8SLZ1_9AGAM</name>
<comment type="caution">
    <text evidence="1">The sequence shown here is derived from an EMBL/GenBank/DDBJ whole genome shotgun (WGS) entry which is preliminary data.</text>
</comment>
<reference evidence="1" key="2">
    <citation type="journal article" date="2022" name="New Phytol.">
        <title>Evolutionary transition to the ectomycorrhizal habit in the genomes of a hyperdiverse lineage of mushroom-forming fungi.</title>
        <authorList>
            <person name="Looney B."/>
            <person name="Miyauchi S."/>
            <person name="Morin E."/>
            <person name="Drula E."/>
            <person name="Courty P.E."/>
            <person name="Kohler A."/>
            <person name="Kuo A."/>
            <person name="LaButti K."/>
            <person name="Pangilinan J."/>
            <person name="Lipzen A."/>
            <person name="Riley R."/>
            <person name="Andreopoulos W."/>
            <person name="He G."/>
            <person name="Johnson J."/>
            <person name="Nolan M."/>
            <person name="Tritt A."/>
            <person name="Barry K.W."/>
            <person name="Grigoriev I.V."/>
            <person name="Nagy L.G."/>
            <person name="Hibbett D."/>
            <person name="Henrissat B."/>
            <person name="Matheny P.B."/>
            <person name="Labbe J."/>
            <person name="Martin F.M."/>
        </authorList>
    </citation>
    <scope>NUCLEOTIDE SEQUENCE</scope>
    <source>
        <strain evidence="1">HHB10654</strain>
    </source>
</reference>
<dbReference type="EMBL" id="MU277248">
    <property type="protein sequence ID" value="KAI0057389.1"/>
    <property type="molecule type" value="Genomic_DNA"/>
</dbReference>
<sequence length="199" mass="21856">MAPQFETVKSFADVPITDAGVDTVAFLEASDGLMNLFDLLGGGVFGFVQTDLRNNIAGVRERHAAHASESATLESLVVTEAGEPTKLKHGTACLTRLTRGLAFTCRALQEMQADRSAELHVCFRRSYDVVLRHHHSFVIRSVVTLAIRAVPHRNDFYVRIAEGGSVQKLDEEMTKWLAALDAIVARISAFLLDGKYGRV</sequence>
<reference evidence="1" key="1">
    <citation type="submission" date="2021-03" db="EMBL/GenBank/DDBJ databases">
        <authorList>
            <consortium name="DOE Joint Genome Institute"/>
            <person name="Ahrendt S."/>
            <person name="Looney B.P."/>
            <person name="Miyauchi S."/>
            <person name="Morin E."/>
            <person name="Drula E."/>
            <person name="Courty P.E."/>
            <person name="Chicoki N."/>
            <person name="Fauchery L."/>
            <person name="Kohler A."/>
            <person name="Kuo A."/>
            <person name="Labutti K."/>
            <person name="Pangilinan J."/>
            <person name="Lipzen A."/>
            <person name="Riley R."/>
            <person name="Andreopoulos W."/>
            <person name="He G."/>
            <person name="Johnson J."/>
            <person name="Barry K.W."/>
            <person name="Grigoriev I.V."/>
            <person name="Nagy L."/>
            <person name="Hibbett D."/>
            <person name="Henrissat B."/>
            <person name="Matheny P.B."/>
            <person name="Labbe J."/>
            <person name="Martin F."/>
        </authorList>
    </citation>
    <scope>NUCLEOTIDE SEQUENCE</scope>
    <source>
        <strain evidence="1">HHB10654</strain>
    </source>
</reference>
<dbReference type="Proteomes" id="UP000814140">
    <property type="component" value="Unassembled WGS sequence"/>
</dbReference>